<reference evidence="10 11" key="1">
    <citation type="submission" date="2018-11" db="EMBL/GenBank/DDBJ databases">
        <title>Draft genome sequence of Ferruginibacter sp. BO-59.</title>
        <authorList>
            <person name="Im W.T."/>
        </authorList>
    </citation>
    <scope>NUCLEOTIDE SEQUENCE [LARGE SCALE GENOMIC DNA]</scope>
    <source>
        <strain evidence="10 11">BO-59</strain>
    </source>
</reference>
<dbReference type="Pfam" id="PF05649">
    <property type="entry name" value="Peptidase_M13_N"/>
    <property type="match status" value="1"/>
</dbReference>
<keyword evidence="6" id="KW-0862">Zinc</keyword>
<dbReference type="GO" id="GO:0046872">
    <property type="term" value="F:metal ion binding"/>
    <property type="evidence" value="ECO:0007669"/>
    <property type="project" value="UniProtKB-KW"/>
</dbReference>
<dbReference type="OrthoDB" id="9775677at2"/>
<evidence type="ECO:0000256" key="3">
    <source>
        <dbReference type="ARBA" id="ARBA00022670"/>
    </source>
</evidence>
<accession>A0A3M9NJQ7</accession>
<dbReference type="InterPro" id="IPR024079">
    <property type="entry name" value="MetalloPept_cat_dom_sf"/>
</dbReference>
<dbReference type="InterPro" id="IPR008753">
    <property type="entry name" value="Peptidase_M13_N"/>
</dbReference>
<organism evidence="10 11">
    <name type="scientific">Hanamia caeni</name>
    <dbReference type="NCBI Taxonomy" id="2294116"/>
    <lineage>
        <taxon>Bacteria</taxon>
        <taxon>Pseudomonadati</taxon>
        <taxon>Bacteroidota</taxon>
        <taxon>Chitinophagia</taxon>
        <taxon>Chitinophagales</taxon>
        <taxon>Chitinophagaceae</taxon>
        <taxon>Hanamia</taxon>
    </lineage>
</organism>
<dbReference type="GO" id="GO:0005886">
    <property type="term" value="C:plasma membrane"/>
    <property type="evidence" value="ECO:0007669"/>
    <property type="project" value="TreeGrafter"/>
</dbReference>
<dbReference type="AlphaFoldDB" id="A0A3M9NJQ7"/>
<keyword evidence="11" id="KW-1185">Reference proteome</keyword>
<dbReference type="Proteomes" id="UP000267223">
    <property type="component" value="Unassembled WGS sequence"/>
</dbReference>
<sequence>MPKYILFAIALTIACCTNNAYSQKKSKGGAIRYIDKSNIDTNIKPGDNFFLYANGGWLKNNPVPASKTRWGTFDVLRLESADRLKKIAEEAAAHGGDSVSQRVGDFYASGMDTASINKLDYSPIKPELKQLKNLGTKKEVLHQIALLRTKGFGSPLFRFSVTQDDKNVNEYIPQFSQGGTTLPDRDYYLNDDLRSKTIRQAYLSYMTDLLHMTGDPLPQASQKAFEILALETGFAKLQMSRVELRDPVKTYNKFSISDFSKMTPGFDWKPLMKTMKVTEADSVLVNNPSFFKGVDALFSAVPLDTWKAYLECKLIESAVPYLSDDFTNRAFEFNKVMTGQKEITPRWQTISDLMDRSIGELVGQLYVKKYFTEAAKQRMLALVQNVQETFADRITRLTWMSDSTKQQALDKLHAIVNKIGFPDKWETYPGVVINRNDFFENIKSVQEFQYNKMVSRMGTPVDKSRWLMTPPTVNAYYNPPNNEIVFPAGILQFPFFDFGADDAINYGGAAAVIGHELTHGFDDQGRQFAANGNLHNWWTKADADRFNGLAKKVAEEYDAFTINDSLHINGKLTLGENLADLGGLNIAYEAFKKTPEGRSDKKIDGFTPDQRFFLSWAQVWRSNTVPDYARQLLLTDPHSPGAARTNVPVSNMDSWYKAFDVKPGDKMYKPESERITIW</sequence>
<evidence type="ECO:0000256" key="1">
    <source>
        <dbReference type="ARBA" id="ARBA00001947"/>
    </source>
</evidence>
<dbReference type="PANTHER" id="PTHR11733">
    <property type="entry name" value="ZINC METALLOPROTEASE FAMILY M13 NEPRILYSIN-RELATED"/>
    <property type="match status" value="1"/>
</dbReference>
<evidence type="ECO:0000313" key="10">
    <source>
        <dbReference type="EMBL" id="RNI37238.1"/>
    </source>
</evidence>
<dbReference type="InterPro" id="IPR018497">
    <property type="entry name" value="Peptidase_M13_C"/>
</dbReference>
<evidence type="ECO:0000256" key="6">
    <source>
        <dbReference type="ARBA" id="ARBA00022833"/>
    </source>
</evidence>
<dbReference type="PROSITE" id="PS51257">
    <property type="entry name" value="PROKAR_LIPOPROTEIN"/>
    <property type="match status" value="1"/>
</dbReference>
<keyword evidence="4" id="KW-0479">Metal-binding</keyword>
<dbReference type="PRINTS" id="PR00786">
    <property type="entry name" value="NEPRILYSIN"/>
</dbReference>
<gene>
    <name evidence="10" type="ORF">EFY79_07490</name>
</gene>
<dbReference type="RefSeq" id="WP_123120079.1">
    <property type="nucleotide sequence ID" value="NZ_RJJR01000005.1"/>
</dbReference>
<proteinExistence type="inferred from homology"/>
<comment type="cofactor">
    <cofactor evidence="1">
        <name>Zn(2+)</name>
        <dbReference type="ChEBI" id="CHEBI:29105"/>
    </cofactor>
</comment>
<dbReference type="PANTHER" id="PTHR11733:SF167">
    <property type="entry name" value="FI17812P1-RELATED"/>
    <property type="match status" value="1"/>
</dbReference>
<feature type="domain" description="Peptidase M13 N-terminal" evidence="9">
    <location>
        <begin position="45"/>
        <end position="422"/>
    </location>
</feature>
<dbReference type="GO" id="GO:0016485">
    <property type="term" value="P:protein processing"/>
    <property type="evidence" value="ECO:0007669"/>
    <property type="project" value="TreeGrafter"/>
</dbReference>
<evidence type="ECO:0000256" key="7">
    <source>
        <dbReference type="ARBA" id="ARBA00023049"/>
    </source>
</evidence>
<evidence type="ECO:0000256" key="4">
    <source>
        <dbReference type="ARBA" id="ARBA00022723"/>
    </source>
</evidence>
<dbReference type="GO" id="GO:0004222">
    <property type="term" value="F:metalloendopeptidase activity"/>
    <property type="evidence" value="ECO:0007669"/>
    <property type="project" value="InterPro"/>
</dbReference>
<dbReference type="SUPFAM" id="SSF55486">
    <property type="entry name" value="Metalloproteases ('zincins'), catalytic domain"/>
    <property type="match status" value="1"/>
</dbReference>
<comment type="caution">
    <text evidence="10">The sequence shown here is derived from an EMBL/GenBank/DDBJ whole genome shotgun (WGS) entry which is preliminary data.</text>
</comment>
<dbReference type="CDD" id="cd08662">
    <property type="entry name" value="M13"/>
    <property type="match status" value="1"/>
</dbReference>
<comment type="similarity">
    <text evidence="2">Belongs to the peptidase M13 family.</text>
</comment>
<dbReference type="InterPro" id="IPR042089">
    <property type="entry name" value="Peptidase_M13_dom_2"/>
</dbReference>
<evidence type="ECO:0000259" key="8">
    <source>
        <dbReference type="Pfam" id="PF01431"/>
    </source>
</evidence>
<evidence type="ECO:0000259" key="9">
    <source>
        <dbReference type="Pfam" id="PF05649"/>
    </source>
</evidence>
<dbReference type="Pfam" id="PF01431">
    <property type="entry name" value="Peptidase_M13"/>
    <property type="match status" value="1"/>
</dbReference>
<dbReference type="EMBL" id="RJJR01000005">
    <property type="protein sequence ID" value="RNI37238.1"/>
    <property type="molecule type" value="Genomic_DNA"/>
</dbReference>
<evidence type="ECO:0000256" key="2">
    <source>
        <dbReference type="ARBA" id="ARBA00007357"/>
    </source>
</evidence>
<dbReference type="Gene3D" id="3.40.390.10">
    <property type="entry name" value="Collagenase (Catalytic Domain)"/>
    <property type="match status" value="1"/>
</dbReference>
<dbReference type="PROSITE" id="PS51885">
    <property type="entry name" value="NEPRILYSIN"/>
    <property type="match status" value="1"/>
</dbReference>
<keyword evidence="3" id="KW-0645">Protease</keyword>
<feature type="domain" description="Peptidase M13 C-terminal" evidence="8">
    <location>
        <begin position="474"/>
        <end position="674"/>
    </location>
</feature>
<protein>
    <submittedName>
        <fullName evidence="10">M13 family peptidase</fullName>
    </submittedName>
</protein>
<evidence type="ECO:0000313" key="11">
    <source>
        <dbReference type="Proteomes" id="UP000267223"/>
    </source>
</evidence>
<keyword evidence="7" id="KW-0482">Metalloprotease</keyword>
<dbReference type="InterPro" id="IPR000718">
    <property type="entry name" value="Peptidase_M13"/>
</dbReference>
<keyword evidence="5" id="KW-0378">Hydrolase</keyword>
<evidence type="ECO:0000256" key="5">
    <source>
        <dbReference type="ARBA" id="ARBA00022801"/>
    </source>
</evidence>
<dbReference type="Gene3D" id="1.10.1380.10">
    <property type="entry name" value="Neutral endopeptidase , domain2"/>
    <property type="match status" value="1"/>
</dbReference>
<name>A0A3M9NJQ7_9BACT</name>